<dbReference type="EMBL" id="ACCF01000016">
    <property type="protein sequence ID" value="EEF69494.1"/>
    <property type="molecule type" value="Genomic_DNA"/>
</dbReference>
<dbReference type="Gene3D" id="2.70.70.10">
    <property type="entry name" value="Glucose Permease (Domain IIA)"/>
    <property type="match status" value="1"/>
</dbReference>
<accession>B9Y3D0</accession>
<evidence type="ECO:0000256" key="3">
    <source>
        <dbReference type="SAM" id="Phobius"/>
    </source>
</evidence>
<feature type="coiled-coil region" evidence="2">
    <location>
        <begin position="65"/>
        <end position="155"/>
    </location>
</feature>
<dbReference type="InterPro" id="IPR050570">
    <property type="entry name" value="Cell_wall_metabolism_enzyme"/>
</dbReference>
<dbReference type="InterPro" id="IPR057309">
    <property type="entry name" value="PcsB_CC"/>
</dbReference>
<keyword evidence="1" id="KW-0732">Signal</keyword>
<evidence type="ECO:0000313" key="7">
    <source>
        <dbReference type="Proteomes" id="UP000005950"/>
    </source>
</evidence>
<dbReference type="HOGENOM" id="CLU_029425_4_3_9"/>
<dbReference type="Pfam" id="PF01551">
    <property type="entry name" value="Peptidase_M23"/>
    <property type="match status" value="1"/>
</dbReference>
<dbReference type="PANTHER" id="PTHR21666:SF270">
    <property type="entry name" value="MUREIN HYDROLASE ACTIVATOR ENVC"/>
    <property type="match status" value="1"/>
</dbReference>
<evidence type="ECO:0000256" key="2">
    <source>
        <dbReference type="SAM" id="Coils"/>
    </source>
</evidence>
<evidence type="ECO:0000259" key="5">
    <source>
        <dbReference type="Pfam" id="PF24568"/>
    </source>
</evidence>
<comment type="caution">
    <text evidence="6">The sequence shown here is derived from an EMBL/GenBank/DDBJ whole genome shotgun (WGS) entry which is preliminary data.</text>
</comment>
<evidence type="ECO:0000259" key="4">
    <source>
        <dbReference type="Pfam" id="PF01551"/>
    </source>
</evidence>
<reference evidence="6 7" key="2">
    <citation type="submission" date="2009-02" db="EMBL/GenBank/DDBJ databases">
        <title>Draft genome sequence of Holdemania filiformis DSM 12042.</title>
        <authorList>
            <person name="Sudarsanam P."/>
            <person name="Ley R."/>
            <person name="Guruge J."/>
            <person name="Turnbaugh P.J."/>
            <person name="Mahowald M."/>
            <person name="Liep D."/>
            <person name="Gordon J."/>
        </authorList>
    </citation>
    <scope>NUCLEOTIDE SEQUENCE [LARGE SCALE GENOMIC DNA]</scope>
    <source>
        <strain evidence="6 7">DSM 12042</strain>
    </source>
</reference>
<dbReference type="InterPro" id="IPR011055">
    <property type="entry name" value="Dup_hybrid_motif"/>
</dbReference>
<keyword evidence="2" id="KW-0175">Coiled coil</keyword>
<evidence type="ECO:0000256" key="1">
    <source>
        <dbReference type="ARBA" id="ARBA00022729"/>
    </source>
</evidence>
<sequence>LDRQLHVGDEISEVETMKKVGLILLSVLLLTGMVLPVMADDDEDVYYLTMCSGSNLTDEQKTECQNYAAKRNSELQNELNEIKKKRKEIEADLAKVGQEIKDYDSQISSLQGQINTLNAQITEKENSIAALEEQILQKENEINALREKVEQRLVRSQQTMHTNQFLDFLMGAEDFASLLRRIQGVNDIMNYDKKSLEDLKTLMDQLNADKEQLNVEKEELEVAKTDVESKKRQVVSLKATAELAQKEYEQRAAELEAEGNQISGSLNELKGMIKSLGLDSIVTSSGFTRPTNSGRLSAGTWHYGLNVNGGVHLGMDIAAGVGTPIFAAGNGVVLASADGCSNDGYIGNSCGEAQGGSRGGGNQVYLLTSINDVTYAVKYLHMSPGTPLKTGTVVNAGDQIGAIGKSGNVTGAHVHIEVFKLGTMSLESYASSWSGDLAFGAGWGAAGLNRLCANVGAPCRVKPETVFGY</sequence>
<organism evidence="6 7">
    <name type="scientific">Holdemania filiformis DSM 12042</name>
    <dbReference type="NCBI Taxonomy" id="545696"/>
    <lineage>
        <taxon>Bacteria</taxon>
        <taxon>Bacillati</taxon>
        <taxon>Bacillota</taxon>
        <taxon>Erysipelotrichia</taxon>
        <taxon>Erysipelotrichales</taxon>
        <taxon>Erysipelotrichaceae</taxon>
        <taxon>Holdemania</taxon>
    </lineage>
</organism>
<keyword evidence="3" id="KW-1133">Transmembrane helix</keyword>
<feature type="non-terminal residue" evidence="6">
    <location>
        <position position="1"/>
    </location>
</feature>
<dbReference type="SUPFAM" id="SSF51261">
    <property type="entry name" value="Duplicated hybrid motif"/>
    <property type="match status" value="1"/>
</dbReference>
<name>B9Y3D0_9FIRM</name>
<dbReference type="Proteomes" id="UP000005950">
    <property type="component" value="Unassembled WGS sequence"/>
</dbReference>
<dbReference type="PANTHER" id="PTHR21666">
    <property type="entry name" value="PEPTIDASE-RELATED"/>
    <property type="match status" value="1"/>
</dbReference>
<feature type="transmembrane region" description="Helical" evidence="3">
    <location>
        <begin position="20"/>
        <end position="39"/>
    </location>
</feature>
<feature type="domain" description="Peptidoglycan hydrolase PcsB coiled-coil" evidence="5">
    <location>
        <begin position="137"/>
        <end position="206"/>
    </location>
</feature>
<dbReference type="InterPro" id="IPR016047">
    <property type="entry name" value="M23ase_b-sheet_dom"/>
</dbReference>
<feature type="coiled-coil region" evidence="2">
    <location>
        <begin position="196"/>
        <end position="258"/>
    </location>
</feature>
<evidence type="ECO:0000313" key="6">
    <source>
        <dbReference type="EMBL" id="EEF69494.1"/>
    </source>
</evidence>
<reference evidence="6 7" key="1">
    <citation type="submission" date="2008-12" db="EMBL/GenBank/DDBJ databases">
        <authorList>
            <person name="Fulton L."/>
            <person name="Clifton S."/>
            <person name="Fulton B."/>
            <person name="Xu J."/>
            <person name="Minx P."/>
            <person name="Pepin K.H."/>
            <person name="Johnson M."/>
            <person name="Bhonagiri V."/>
            <person name="Nash W.E."/>
            <person name="Mardis E.R."/>
            <person name="Wilson R.K."/>
        </authorList>
    </citation>
    <scope>NUCLEOTIDE SEQUENCE [LARGE SCALE GENOMIC DNA]</scope>
    <source>
        <strain evidence="6 7">DSM 12042</strain>
    </source>
</reference>
<dbReference type="CDD" id="cd12797">
    <property type="entry name" value="M23_peptidase"/>
    <property type="match status" value="1"/>
</dbReference>
<dbReference type="Gene3D" id="6.10.250.3150">
    <property type="match status" value="1"/>
</dbReference>
<keyword evidence="3" id="KW-0472">Membrane</keyword>
<keyword evidence="3" id="KW-0812">Transmembrane</keyword>
<dbReference type="RefSeq" id="WP_006057522.1">
    <property type="nucleotide sequence ID" value="NZ_GG657552.1"/>
</dbReference>
<proteinExistence type="predicted"/>
<dbReference type="Pfam" id="PF24568">
    <property type="entry name" value="CC_PcsB"/>
    <property type="match status" value="1"/>
</dbReference>
<feature type="domain" description="M23ase beta-sheet core" evidence="4">
    <location>
        <begin position="311"/>
        <end position="422"/>
    </location>
</feature>
<dbReference type="eggNOG" id="COG4942">
    <property type="taxonomic scope" value="Bacteria"/>
</dbReference>
<protein>
    <submittedName>
        <fullName evidence="6">Peptidase, M23 family</fullName>
    </submittedName>
</protein>
<dbReference type="SUPFAM" id="SSF57997">
    <property type="entry name" value="Tropomyosin"/>
    <property type="match status" value="1"/>
</dbReference>
<gene>
    <name evidence="6" type="ORF">HOLDEFILI_00305</name>
</gene>
<dbReference type="STRING" id="545696.HOLDEFILI_00305"/>
<dbReference type="AlphaFoldDB" id="B9Y3D0"/>
<dbReference type="GO" id="GO:0004222">
    <property type="term" value="F:metalloendopeptidase activity"/>
    <property type="evidence" value="ECO:0007669"/>
    <property type="project" value="TreeGrafter"/>
</dbReference>